<keyword evidence="3" id="KW-1185">Reference proteome</keyword>
<reference evidence="2" key="1">
    <citation type="submission" date="2020-03" db="EMBL/GenBank/DDBJ databases">
        <authorList>
            <person name="Guo F."/>
        </authorList>
    </citation>
    <scope>NUCLEOTIDE SEQUENCE</scope>
    <source>
        <strain evidence="2">JCM 30134</strain>
    </source>
</reference>
<evidence type="ECO:0000313" key="2">
    <source>
        <dbReference type="EMBL" id="NHO64686.1"/>
    </source>
</evidence>
<dbReference type="EMBL" id="JAAONZ010000002">
    <property type="protein sequence ID" value="NHO64686.1"/>
    <property type="molecule type" value="Genomic_DNA"/>
</dbReference>
<accession>A0A9E5MGH7</accession>
<evidence type="ECO:0000259" key="1">
    <source>
        <dbReference type="PROSITE" id="PS50075"/>
    </source>
</evidence>
<dbReference type="SUPFAM" id="SSF47336">
    <property type="entry name" value="ACP-like"/>
    <property type="match status" value="1"/>
</dbReference>
<dbReference type="Pfam" id="PF00550">
    <property type="entry name" value="PP-binding"/>
    <property type="match status" value="1"/>
</dbReference>
<dbReference type="InterPro" id="IPR036736">
    <property type="entry name" value="ACP-like_sf"/>
</dbReference>
<dbReference type="Gene3D" id="1.10.1200.10">
    <property type="entry name" value="ACP-like"/>
    <property type="match status" value="1"/>
</dbReference>
<feature type="domain" description="Carrier" evidence="1">
    <location>
        <begin position="5"/>
        <end position="85"/>
    </location>
</feature>
<comment type="caution">
    <text evidence="2">The sequence shown here is derived from an EMBL/GenBank/DDBJ whole genome shotgun (WGS) entry which is preliminary data.</text>
</comment>
<dbReference type="InterPro" id="IPR009081">
    <property type="entry name" value="PP-bd_ACP"/>
</dbReference>
<dbReference type="Proteomes" id="UP000787472">
    <property type="component" value="Unassembled WGS sequence"/>
</dbReference>
<dbReference type="AlphaFoldDB" id="A0A9E5MGH7"/>
<organism evidence="2 3">
    <name type="scientific">Pseudomaricurvus hydrocarbonicus</name>
    <dbReference type="NCBI Taxonomy" id="1470433"/>
    <lineage>
        <taxon>Bacteria</taxon>
        <taxon>Pseudomonadati</taxon>
        <taxon>Pseudomonadota</taxon>
        <taxon>Gammaproteobacteria</taxon>
        <taxon>Cellvibrionales</taxon>
        <taxon>Cellvibrionaceae</taxon>
        <taxon>Pseudomaricurvus</taxon>
    </lineage>
</organism>
<gene>
    <name evidence="2" type="ORF">G8770_03895</name>
</gene>
<sequence>METVGITLDQVKLIVAEILQLGARADAFTRSTPLLGSVPEFDSMAVVSVITALEDNYGIVIEDDELTAEVFATLGDLQDFVNQKMAS</sequence>
<evidence type="ECO:0000313" key="3">
    <source>
        <dbReference type="Proteomes" id="UP000787472"/>
    </source>
</evidence>
<dbReference type="RefSeq" id="WP_167181949.1">
    <property type="nucleotide sequence ID" value="NZ_JAAONZ010000002.1"/>
</dbReference>
<proteinExistence type="predicted"/>
<dbReference type="PROSITE" id="PS50075">
    <property type="entry name" value="CARRIER"/>
    <property type="match status" value="1"/>
</dbReference>
<protein>
    <submittedName>
        <fullName evidence="2">Acyl carrier protein</fullName>
    </submittedName>
</protein>
<name>A0A9E5MGH7_9GAMM</name>